<keyword evidence="2" id="KW-1185">Reference proteome</keyword>
<dbReference type="Proteomes" id="UP001596524">
    <property type="component" value="Unassembled WGS sequence"/>
</dbReference>
<gene>
    <name evidence="1" type="ORF">ACFQO6_01330</name>
</gene>
<evidence type="ECO:0000313" key="2">
    <source>
        <dbReference type="Proteomes" id="UP001596524"/>
    </source>
</evidence>
<organism evidence="1 2">
    <name type="scientific">Nocardioides astragali</name>
    <dbReference type="NCBI Taxonomy" id="1776736"/>
    <lineage>
        <taxon>Bacteria</taxon>
        <taxon>Bacillati</taxon>
        <taxon>Actinomycetota</taxon>
        <taxon>Actinomycetes</taxon>
        <taxon>Propionibacteriales</taxon>
        <taxon>Nocardioidaceae</taxon>
        <taxon>Nocardioides</taxon>
    </lineage>
</organism>
<comment type="caution">
    <text evidence="1">The sequence shown here is derived from an EMBL/GenBank/DDBJ whole genome shotgun (WGS) entry which is preliminary data.</text>
</comment>
<accession>A0ABW2MW48</accession>
<dbReference type="RefSeq" id="WP_255890332.1">
    <property type="nucleotide sequence ID" value="NZ_JAFMZM010000003.1"/>
</dbReference>
<evidence type="ECO:0000313" key="1">
    <source>
        <dbReference type="EMBL" id="MFC7358893.1"/>
    </source>
</evidence>
<dbReference type="Gene3D" id="2.60.40.10">
    <property type="entry name" value="Immunoglobulins"/>
    <property type="match status" value="1"/>
</dbReference>
<proteinExistence type="predicted"/>
<dbReference type="EMBL" id="JBHTCH010000001">
    <property type="protein sequence ID" value="MFC7358893.1"/>
    <property type="molecule type" value="Genomic_DNA"/>
</dbReference>
<dbReference type="InterPro" id="IPR013783">
    <property type="entry name" value="Ig-like_fold"/>
</dbReference>
<dbReference type="Pfam" id="PF17957">
    <property type="entry name" value="Big_7"/>
    <property type="match status" value="1"/>
</dbReference>
<name>A0ABW2MW48_9ACTN</name>
<reference evidence="2" key="1">
    <citation type="journal article" date="2019" name="Int. J. Syst. Evol. Microbiol.">
        <title>The Global Catalogue of Microorganisms (GCM) 10K type strain sequencing project: providing services to taxonomists for standard genome sequencing and annotation.</title>
        <authorList>
            <consortium name="The Broad Institute Genomics Platform"/>
            <consortium name="The Broad Institute Genome Sequencing Center for Infectious Disease"/>
            <person name="Wu L."/>
            <person name="Ma J."/>
        </authorList>
    </citation>
    <scope>NUCLEOTIDE SEQUENCE [LARGE SCALE GENOMIC DNA]</scope>
    <source>
        <strain evidence="2">FCH27</strain>
    </source>
</reference>
<protein>
    <submittedName>
        <fullName evidence="1">Ig-like domain-containing protein</fullName>
    </submittedName>
</protein>
<sequence>MSVDIPVTAEGATLTGAALKVHVDALDAATELSLFATDTPVPAGVVRTTEPPHVQSPATTTTAHPGTVTIDALPAVEAMLRGEATALAVAGMPARAFLAAPGTANAPHLELTYATSDPDDTTAPTVSISSPSFGETVFGQVAVTADAADDSGVVGVTVTLGGRLVGTDDTAPYDVQIDTTVVPDGEHPLAVEAVDASGNAARALIPLVVDNGGGPLHRLDLDFAADRIDVDTYVLQGLAAVLRLPELQPRYAGSLPEEVTVWTWRTLQYLPDMTPENRAKAEKLITPVDLETAANEPVEPTQSGIQSFTAAAATDVDCNRVRGFVFAGYDCLIHVGEVTLYWNSDHYDVPRGDIPSQVDAAATGLENAQDHLEDVLGFQPIEGVEAFMDIGLIEGRAISLPNEVILLNRDDDSLAATAGHELVHQYQYEYIDILDNRSLGRMSDIGWWMEASAEWASHQMVAAYPGDYAEDDEEEYLRNIELFLEQPTKDLMAWESSTNRQYGAFVFAEWLHHDRGVDAVRSVWEEFDRSGSIRDGLVAVAPNAASWLPTMWRDMYTLDLAIPGRVDQGVTDRWREELEPNPATAPYESLTANRPVESVHHLAEGDSAVEPVELGPGGGTFVELDLDVDRTVLVTLRPDATDGGLDLETLPLAAYDLDPATAPQSCDVPAMSGTATVVEYDPSVCDGLSVIVANTSLNDSATGLLTIEVGNRVDTTISNGVVRLGIHAEGHLNVPGYEASSGTGTSTVGLRYMPTNADSLSPGCECEGWGVADVGRDVGGSANESWGGVRGLSLVNAGFDDDSGTSIVRAGPLGELTVRHDFVPAPETPNLYRVDVTVTNSTSSLGGLLGGYYGPLTPTYRRVMDWDVEPTAFSEFVTIDAEGGALPREVVAATNDGFADPDPRSPATDLGGVGLFTDLGPDDHGALFDVQLPELDPGESTFFTMWYGAAETSAVALAALGAVGADAWSLAEPDVPDGATVGSPNTFAFGLAVHHPVIRALAAAEPSDGPTSTPRNDGVVRQ</sequence>